<protein>
    <recommendedName>
        <fullName evidence="3">Transposase</fullName>
    </recommendedName>
</protein>
<keyword evidence="2" id="KW-1185">Reference proteome</keyword>
<reference evidence="1 2" key="1">
    <citation type="submission" date="2024-06" db="EMBL/GenBank/DDBJ databases">
        <authorList>
            <person name="Pan Q."/>
            <person name="Wen M."/>
            <person name="Jouanno E."/>
            <person name="Zahm M."/>
            <person name="Klopp C."/>
            <person name="Cabau C."/>
            <person name="Louis A."/>
            <person name="Berthelot C."/>
            <person name="Parey E."/>
            <person name="Roest Crollius H."/>
            <person name="Montfort J."/>
            <person name="Robinson-Rechavi M."/>
            <person name="Bouchez O."/>
            <person name="Lampietro C."/>
            <person name="Lopez Roques C."/>
            <person name="Donnadieu C."/>
            <person name="Postlethwait J."/>
            <person name="Bobe J."/>
            <person name="Verreycken H."/>
            <person name="Guiguen Y."/>
        </authorList>
    </citation>
    <scope>NUCLEOTIDE SEQUENCE [LARGE SCALE GENOMIC DNA]</scope>
    <source>
        <strain evidence="1">Up_M1</strain>
        <tissue evidence="1">Testis</tissue>
    </source>
</reference>
<dbReference type="Proteomes" id="UP001557470">
    <property type="component" value="Unassembled WGS sequence"/>
</dbReference>
<sequence>MSNIEKFWDHIRVACHAPDTEQMFSANKQLPKLFGVDMTVDEINECEFYWNGFVLKDQIILAMWVGIRLPRGGVKVFILVDDEIKPLATSLAFRNMTYWLATWFTAHYGLWDRRELKLVLDCKPSESKTIVNFMHLLASKCGM</sequence>
<evidence type="ECO:0008006" key="3">
    <source>
        <dbReference type="Google" id="ProtNLM"/>
    </source>
</evidence>
<dbReference type="EMBL" id="JAGEUA010000016">
    <property type="protein sequence ID" value="KAL0961664.1"/>
    <property type="molecule type" value="Genomic_DNA"/>
</dbReference>
<organism evidence="1 2">
    <name type="scientific">Umbra pygmaea</name>
    <name type="common">Eastern mudminnow</name>
    <dbReference type="NCBI Taxonomy" id="75934"/>
    <lineage>
        <taxon>Eukaryota</taxon>
        <taxon>Metazoa</taxon>
        <taxon>Chordata</taxon>
        <taxon>Craniata</taxon>
        <taxon>Vertebrata</taxon>
        <taxon>Euteleostomi</taxon>
        <taxon>Actinopterygii</taxon>
        <taxon>Neopterygii</taxon>
        <taxon>Teleostei</taxon>
        <taxon>Protacanthopterygii</taxon>
        <taxon>Esociformes</taxon>
        <taxon>Umbridae</taxon>
        <taxon>Umbra</taxon>
    </lineage>
</organism>
<dbReference type="AlphaFoldDB" id="A0ABD0VVY1"/>
<name>A0ABD0VVY1_UMBPY</name>
<gene>
    <name evidence="1" type="ORF">UPYG_G00353170</name>
</gene>
<evidence type="ECO:0000313" key="1">
    <source>
        <dbReference type="EMBL" id="KAL0961664.1"/>
    </source>
</evidence>
<proteinExistence type="predicted"/>
<comment type="caution">
    <text evidence="1">The sequence shown here is derived from an EMBL/GenBank/DDBJ whole genome shotgun (WGS) entry which is preliminary data.</text>
</comment>
<evidence type="ECO:0000313" key="2">
    <source>
        <dbReference type="Proteomes" id="UP001557470"/>
    </source>
</evidence>
<accession>A0ABD0VVY1</accession>